<dbReference type="STRING" id="486698.AWC22_23710"/>
<dbReference type="PANTHER" id="PTHR11011">
    <property type="entry name" value="MALE STERILITY PROTEIN 2-RELATED"/>
    <property type="match status" value="1"/>
</dbReference>
<comment type="caution">
    <text evidence="2">The sequence shown here is derived from an EMBL/GenBank/DDBJ whole genome shotgun (WGS) entry which is preliminary data.</text>
</comment>
<proteinExistence type="predicted"/>
<evidence type="ECO:0000313" key="3">
    <source>
        <dbReference type="Proteomes" id="UP000193087"/>
    </source>
</evidence>
<dbReference type="SUPFAM" id="SSF51735">
    <property type="entry name" value="NAD(P)-binding Rossmann-fold domains"/>
    <property type="match status" value="1"/>
</dbReference>
<dbReference type="Pfam" id="PF07993">
    <property type="entry name" value="NAD_binding_4"/>
    <property type="match status" value="1"/>
</dbReference>
<dbReference type="Gene3D" id="3.40.50.720">
    <property type="entry name" value="NAD(P)-binding Rossmann-like Domain"/>
    <property type="match status" value="1"/>
</dbReference>
<protein>
    <recommendedName>
        <fullName evidence="1">Thioester reductase (TE) domain-containing protein</fullName>
    </recommendedName>
</protein>
<dbReference type="Proteomes" id="UP000193087">
    <property type="component" value="Unassembled WGS sequence"/>
</dbReference>
<keyword evidence="3" id="KW-1185">Reference proteome</keyword>
<dbReference type="InterPro" id="IPR036291">
    <property type="entry name" value="NAD(P)-bd_dom_sf"/>
</dbReference>
<dbReference type="AlphaFoldDB" id="A0A1X2CFQ2"/>
<dbReference type="EMBL" id="LQPQ01000123">
    <property type="protein sequence ID" value="ORW74129.1"/>
    <property type="molecule type" value="Genomic_DNA"/>
</dbReference>
<evidence type="ECO:0000259" key="1">
    <source>
        <dbReference type="Pfam" id="PF07993"/>
    </source>
</evidence>
<dbReference type="GO" id="GO:0035336">
    <property type="term" value="P:long-chain fatty-acyl-CoA metabolic process"/>
    <property type="evidence" value="ECO:0007669"/>
    <property type="project" value="TreeGrafter"/>
</dbReference>
<dbReference type="InterPro" id="IPR013120">
    <property type="entry name" value="FAR_NAD-bd"/>
</dbReference>
<organism evidence="2 3">
    <name type="scientific">Mycobacterium riyadhense</name>
    <dbReference type="NCBI Taxonomy" id="486698"/>
    <lineage>
        <taxon>Bacteria</taxon>
        <taxon>Bacillati</taxon>
        <taxon>Actinomycetota</taxon>
        <taxon>Actinomycetes</taxon>
        <taxon>Mycobacteriales</taxon>
        <taxon>Mycobacteriaceae</taxon>
        <taxon>Mycobacterium</taxon>
    </lineage>
</organism>
<feature type="domain" description="Thioester reductase (TE)" evidence="1">
    <location>
        <begin position="16"/>
        <end position="242"/>
    </location>
</feature>
<accession>A0A1X2CFQ2</accession>
<dbReference type="InterPro" id="IPR026055">
    <property type="entry name" value="FAR"/>
</dbReference>
<dbReference type="GO" id="GO:0080019">
    <property type="term" value="F:alcohol-forming very long-chain fatty acyl-CoA reductase activity"/>
    <property type="evidence" value="ECO:0007669"/>
    <property type="project" value="InterPro"/>
</dbReference>
<reference evidence="2 3" key="1">
    <citation type="submission" date="2016-01" db="EMBL/GenBank/DDBJ databases">
        <title>The new phylogeny of the genus Mycobacterium.</title>
        <authorList>
            <person name="Tarcisio F."/>
            <person name="Conor M."/>
            <person name="Antonella G."/>
            <person name="Elisabetta G."/>
            <person name="Giulia F.S."/>
            <person name="Sara T."/>
            <person name="Anna F."/>
            <person name="Clotilde B."/>
            <person name="Roberto B."/>
            <person name="Veronica D.S."/>
            <person name="Fabio R."/>
            <person name="Monica P."/>
            <person name="Olivier J."/>
            <person name="Enrico T."/>
            <person name="Nicola S."/>
        </authorList>
    </citation>
    <scope>NUCLEOTIDE SEQUENCE [LARGE SCALE GENOMIC DNA]</scope>
    <source>
        <strain evidence="2 3">DSM 45176</strain>
    </source>
</reference>
<sequence length="374" mass="40432">MRGRGGGAPMIGITVLTGADGYVGHKIAADLLEHTDDRLVLVVRASGKDELAAKRARLERLLGPVLDRRTTIVPADLREADPLADLDTKGVTAVVHAAAVIRFNVERDLAQRTNVDGTARVCEFASRCPDLGRLAVISTLYAAGKHQGRIAEAPLGDAGFVNHYEWSKWAAEQHALAACADLPLSVLRLPTIIADDLSGTVSQYNAFHNTVKLFFYGLLSVVPGAKDTPVSVVTGSFVAAAITALLDPCKPGGVFNVCPEHKNNATVGELVDTAYTVLERDEGFRRRRILRPLYCDPESFKDLVETAEVLRKGPVKESLDSVASFGEQLFLSKEFATDALYAVWPEPVIEDPLALVESTVSHLVATRWGRNSQI</sequence>
<dbReference type="PANTHER" id="PTHR11011:SF45">
    <property type="entry name" value="FATTY ACYL-COA REDUCTASE CG8306-RELATED"/>
    <property type="match status" value="1"/>
</dbReference>
<evidence type="ECO:0000313" key="2">
    <source>
        <dbReference type="EMBL" id="ORW74129.1"/>
    </source>
</evidence>
<name>A0A1X2CFQ2_9MYCO</name>
<gene>
    <name evidence="2" type="ORF">AWC22_23710</name>
</gene>